<sequence>MPTLVKGKATLDPAVVEAWSKIIAERRRRARKRYIAAAAAAIAWVVFSIITHLLPGYLAVGLVVICSCVAAADEFNIPPCPHCGKQVTGYAGRRQSIYAAEWCENCYCWLRKPW</sequence>
<name>A0A0F3KX94_9GAMM</name>
<gene>
    <name evidence="2" type="ORF">VI08_07270</name>
</gene>
<dbReference type="OrthoDB" id="7068551at2"/>
<feature type="transmembrane region" description="Helical" evidence="1">
    <location>
        <begin position="34"/>
        <end position="54"/>
    </location>
</feature>
<dbReference type="Proteomes" id="UP000033651">
    <property type="component" value="Unassembled WGS sequence"/>
</dbReference>
<evidence type="ECO:0000313" key="3">
    <source>
        <dbReference type="Proteomes" id="UP000033651"/>
    </source>
</evidence>
<keyword evidence="1" id="KW-1133">Transmembrane helix</keyword>
<dbReference type="RefSeq" id="WP_045828878.1">
    <property type="nucleotide sequence ID" value="NZ_JZRB01000014.1"/>
</dbReference>
<dbReference type="PATRIC" id="fig|345309.4.peg.658"/>
<comment type="caution">
    <text evidence="2">The sequence shown here is derived from an EMBL/GenBank/DDBJ whole genome shotgun (WGS) entry which is preliminary data.</text>
</comment>
<dbReference type="EMBL" id="JZRB01000014">
    <property type="protein sequence ID" value="KJV35781.1"/>
    <property type="molecule type" value="Genomic_DNA"/>
</dbReference>
<reference evidence="2 3" key="1">
    <citation type="submission" date="2015-03" db="EMBL/GenBank/DDBJ databases">
        <title>Draft genome sequence of Luteibacter yeojuensis strain SU11.</title>
        <authorList>
            <person name="Sulaiman J."/>
            <person name="Priya K."/>
            <person name="Chan K.-G."/>
        </authorList>
    </citation>
    <scope>NUCLEOTIDE SEQUENCE [LARGE SCALE GENOMIC DNA]</scope>
    <source>
        <strain evidence="2 3">SU11</strain>
    </source>
</reference>
<evidence type="ECO:0000313" key="2">
    <source>
        <dbReference type="EMBL" id="KJV35781.1"/>
    </source>
</evidence>
<dbReference type="AlphaFoldDB" id="A0A0F3KX94"/>
<keyword evidence="1" id="KW-0812">Transmembrane</keyword>
<keyword evidence="3" id="KW-1185">Reference proteome</keyword>
<protein>
    <submittedName>
        <fullName evidence="2">Uncharacterized protein</fullName>
    </submittedName>
</protein>
<keyword evidence="1" id="KW-0472">Membrane</keyword>
<organism evidence="2 3">
    <name type="scientific">Luteibacter yeojuensis</name>
    <dbReference type="NCBI Taxonomy" id="345309"/>
    <lineage>
        <taxon>Bacteria</taxon>
        <taxon>Pseudomonadati</taxon>
        <taxon>Pseudomonadota</taxon>
        <taxon>Gammaproteobacteria</taxon>
        <taxon>Lysobacterales</taxon>
        <taxon>Rhodanobacteraceae</taxon>
        <taxon>Luteibacter</taxon>
    </lineage>
</organism>
<evidence type="ECO:0000256" key="1">
    <source>
        <dbReference type="SAM" id="Phobius"/>
    </source>
</evidence>
<accession>A0A0F3KX94</accession>
<proteinExistence type="predicted"/>